<feature type="region of interest" description="Disordered" evidence="1">
    <location>
        <begin position="190"/>
        <end position="237"/>
    </location>
</feature>
<proteinExistence type="predicted"/>
<feature type="region of interest" description="Disordered" evidence="1">
    <location>
        <begin position="373"/>
        <end position="492"/>
    </location>
</feature>
<dbReference type="Proteomes" id="UP000054477">
    <property type="component" value="Unassembled WGS sequence"/>
</dbReference>
<sequence>MSHNRQEYPPLRNPIDPGGGSLDWYYGDHAGGMIFDFNFGKHNGRKLHALCLNYLAWWYTTRTASGRSHPTLSAIELYVDGLREYAKDNYLDFVVPFGQKHGGQTIGECRDKKWMVWSCTKPDLIIKHPIYFLAVDYHLKNPRHYNQTRDIGELLSATKYADDKDLQHEEEEDESDLSDIVVPDGYVEYESDAESDSDSDEGCRKGVEVTSPKGKKQLSSDVQGKEPPKSPSKKTPKNIIISSHQNMESCTNFINRDSFDGFLVDDSSHDGDASFQSSSTETESREDSSSESLSAEIDSEAASTISSVDKSRQNRTRTSLQATVIPHRLQRPKGRIILVKCNGNRTIEILSAVTCRFQNPPILNYVAQKMDRLGRRDPGSGKVLSLTPSSEFDGVEAEAGSEGDHRETDSGAASTVNTTPELDSDKSASEEDSGYATPIQKDRRTKQSRKVQIHSNNRDVFDGDVRIPESSPSKLRRAKVVVDSEDEPPPRARLWKRRGLNESDEDDFEENVQSPGPCVLVTPHRRVVSDDEDEADLTCTKSHREKPFIFSQVQTLQGGICAAWILFSLALLIPHSQHLHPNMDCAI</sequence>
<accession>A0A0C9WRF5</accession>
<name>A0A0C9WRF5_9AGAR</name>
<organism evidence="2 3">
    <name type="scientific">Laccaria amethystina LaAM-08-1</name>
    <dbReference type="NCBI Taxonomy" id="1095629"/>
    <lineage>
        <taxon>Eukaryota</taxon>
        <taxon>Fungi</taxon>
        <taxon>Dikarya</taxon>
        <taxon>Basidiomycota</taxon>
        <taxon>Agaricomycotina</taxon>
        <taxon>Agaricomycetes</taxon>
        <taxon>Agaricomycetidae</taxon>
        <taxon>Agaricales</taxon>
        <taxon>Agaricineae</taxon>
        <taxon>Hydnangiaceae</taxon>
        <taxon>Laccaria</taxon>
    </lineage>
</organism>
<evidence type="ECO:0000256" key="1">
    <source>
        <dbReference type="SAM" id="MobiDB-lite"/>
    </source>
</evidence>
<feature type="compositionally biased region" description="Acidic residues" evidence="1">
    <location>
        <begin position="190"/>
        <end position="200"/>
    </location>
</feature>
<dbReference type="HOGENOM" id="CLU_395370_0_0_1"/>
<feature type="compositionally biased region" description="Basic and acidic residues" evidence="1">
    <location>
        <begin position="456"/>
        <end position="467"/>
    </location>
</feature>
<evidence type="ECO:0000313" key="3">
    <source>
        <dbReference type="Proteomes" id="UP000054477"/>
    </source>
</evidence>
<feature type="compositionally biased region" description="Polar residues" evidence="1">
    <location>
        <begin position="411"/>
        <end position="421"/>
    </location>
</feature>
<protein>
    <submittedName>
        <fullName evidence="2">Uncharacterized protein</fullName>
    </submittedName>
</protein>
<feature type="compositionally biased region" description="Low complexity" evidence="1">
    <location>
        <begin position="290"/>
        <end position="303"/>
    </location>
</feature>
<reference evidence="2 3" key="1">
    <citation type="submission" date="2014-04" db="EMBL/GenBank/DDBJ databases">
        <authorList>
            <consortium name="DOE Joint Genome Institute"/>
            <person name="Kuo A."/>
            <person name="Kohler A."/>
            <person name="Nagy L.G."/>
            <person name="Floudas D."/>
            <person name="Copeland A."/>
            <person name="Barry K.W."/>
            <person name="Cichocki N."/>
            <person name="Veneault-Fourrey C."/>
            <person name="LaButti K."/>
            <person name="Lindquist E.A."/>
            <person name="Lipzen A."/>
            <person name="Lundell T."/>
            <person name="Morin E."/>
            <person name="Murat C."/>
            <person name="Sun H."/>
            <person name="Tunlid A."/>
            <person name="Henrissat B."/>
            <person name="Grigoriev I.V."/>
            <person name="Hibbett D.S."/>
            <person name="Martin F."/>
            <person name="Nordberg H.P."/>
            <person name="Cantor M.N."/>
            <person name="Hua S.X."/>
        </authorList>
    </citation>
    <scope>NUCLEOTIDE SEQUENCE [LARGE SCALE GENOMIC DNA]</scope>
    <source>
        <strain evidence="2 3">LaAM-08-1</strain>
    </source>
</reference>
<feature type="compositionally biased region" description="Basic residues" evidence="1">
    <location>
        <begin position="443"/>
        <end position="452"/>
    </location>
</feature>
<feature type="region of interest" description="Disordered" evidence="1">
    <location>
        <begin position="269"/>
        <end position="324"/>
    </location>
</feature>
<dbReference type="AlphaFoldDB" id="A0A0C9WRF5"/>
<evidence type="ECO:0000313" key="2">
    <source>
        <dbReference type="EMBL" id="KIK01150.1"/>
    </source>
</evidence>
<keyword evidence="3" id="KW-1185">Reference proteome</keyword>
<dbReference type="EMBL" id="KN838611">
    <property type="protein sequence ID" value="KIK01150.1"/>
    <property type="molecule type" value="Genomic_DNA"/>
</dbReference>
<gene>
    <name evidence="2" type="ORF">K443DRAFT_132408</name>
</gene>
<dbReference type="OrthoDB" id="3058629at2759"/>
<reference evidence="3" key="2">
    <citation type="submission" date="2015-01" db="EMBL/GenBank/DDBJ databases">
        <title>Evolutionary Origins and Diversification of the Mycorrhizal Mutualists.</title>
        <authorList>
            <consortium name="DOE Joint Genome Institute"/>
            <consortium name="Mycorrhizal Genomics Consortium"/>
            <person name="Kohler A."/>
            <person name="Kuo A."/>
            <person name="Nagy L.G."/>
            <person name="Floudas D."/>
            <person name="Copeland A."/>
            <person name="Barry K.W."/>
            <person name="Cichocki N."/>
            <person name="Veneault-Fourrey C."/>
            <person name="LaButti K."/>
            <person name="Lindquist E.A."/>
            <person name="Lipzen A."/>
            <person name="Lundell T."/>
            <person name="Morin E."/>
            <person name="Murat C."/>
            <person name="Riley R."/>
            <person name="Ohm R."/>
            <person name="Sun H."/>
            <person name="Tunlid A."/>
            <person name="Henrissat B."/>
            <person name="Grigoriev I.V."/>
            <person name="Hibbett D.S."/>
            <person name="Martin F."/>
        </authorList>
    </citation>
    <scope>NUCLEOTIDE SEQUENCE [LARGE SCALE GENOMIC DNA]</scope>
    <source>
        <strain evidence="3">LaAM-08-1</strain>
    </source>
</reference>